<accession>A0A5E4NQV7</accession>
<keyword evidence="2" id="KW-1185">Reference proteome</keyword>
<evidence type="ECO:0000313" key="1">
    <source>
        <dbReference type="EMBL" id="VVC46361.1"/>
    </source>
</evidence>
<name>A0A5E4NQV7_9HEMI</name>
<dbReference type="PANTHER" id="PTHR45913">
    <property type="entry name" value="EPM2A-INTERACTING PROTEIN 1"/>
    <property type="match status" value="1"/>
</dbReference>
<organism evidence="1 2">
    <name type="scientific">Cinara cedri</name>
    <dbReference type="NCBI Taxonomy" id="506608"/>
    <lineage>
        <taxon>Eukaryota</taxon>
        <taxon>Metazoa</taxon>
        <taxon>Ecdysozoa</taxon>
        <taxon>Arthropoda</taxon>
        <taxon>Hexapoda</taxon>
        <taxon>Insecta</taxon>
        <taxon>Pterygota</taxon>
        <taxon>Neoptera</taxon>
        <taxon>Paraneoptera</taxon>
        <taxon>Hemiptera</taxon>
        <taxon>Sternorrhyncha</taxon>
        <taxon>Aphidomorpha</taxon>
        <taxon>Aphidoidea</taxon>
        <taxon>Aphididae</taxon>
        <taxon>Lachninae</taxon>
        <taxon>Cinara</taxon>
    </lineage>
</organism>
<dbReference type="AlphaFoldDB" id="A0A5E4NQV7"/>
<dbReference type="OrthoDB" id="6580598at2759"/>
<evidence type="ECO:0000313" key="2">
    <source>
        <dbReference type="Proteomes" id="UP000325440"/>
    </source>
</evidence>
<protein>
    <submittedName>
        <fullName evidence="1">Uncharacterized protein</fullName>
    </submittedName>
</protein>
<sequence>MEKKNKSHHNLCQVSLEKHLNWRRENNLKILRKYYSNYLKFAFIQEPDSDLHPRPLCVVCSDILSNDAMKPSKLADTSNQNTRITKNKKPYTIGEDLIKPCMSQAGEVVLRKRSIKKLKEIPMSANTIKRRIEEMADNIENQVIIMVKNLPFYYNTQ</sequence>
<reference evidence="1 2" key="1">
    <citation type="submission" date="2019-08" db="EMBL/GenBank/DDBJ databases">
        <authorList>
            <person name="Alioto T."/>
            <person name="Alioto T."/>
            <person name="Gomez Garrido J."/>
        </authorList>
    </citation>
    <scope>NUCLEOTIDE SEQUENCE [LARGE SCALE GENOMIC DNA]</scope>
</reference>
<proteinExistence type="predicted"/>
<dbReference type="EMBL" id="CABPRJ010002479">
    <property type="protein sequence ID" value="VVC46361.1"/>
    <property type="molecule type" value="Genomic_DNA"/>
</dbReference>
<dbReference type="Proteomes" id="UP000325440">
    <property type="component" value="Unassembled WGS sequence"/>
</dbReference>
<dbReference type="PANTHER" id="PTHR45913:SF19">
    <property type="entry name" value="LOW QUALITY PROTEIN: ZINC FINGER BED DOMAIN-CONTAINING PROTEIN 5-LIKE"/>
    <property type="match status" value="1"/>
</dbReference>
<gene>
    <name evidence="1" type="ORF">CINCED_3A003181</name>
</gene>